<dbReference type="EMBL" id="CP018076">
    <property type="protein sequence ID" value="APE42808.1"/>
    <property type="molecule type" value="Genomic_DNA"/>
</dbReference>
<dbReference type="InterPro" id="IPR049813">
    <property type="entry name" value="Elp-1-like_TD"/>
</dbReference>
<protein>
    <recommendedName>
        <fullName evidence="4">Peptidase S74 domain-containing protein</fullName>
    </recommendedName>
</protein>
<dbReference type="CDD" id="cd21931">
    <property type="entry name" value="TD_EMAP-like"/>
    <property type="match status" value="1"/>
</dbReference>
<evidence type="ECO:0000313" key="2">
    <source>
        <dbReference type="EMBL" id="APE42808.1"/>
    </source>
</evidence>
<dbReference type="AlphaFoldDB" id="A0A1J0WF39"/>
<sequence>MFAVGLAMSVAAAQADQVIPDDLIVKRDICVGGIQCVDGEVFGDADIKIKSSDPELQFFDTSTSAPSWSIITNRGTLPGFTIRQDDSGRRPIEVALGAATNTLFLGNDLKVGIGTSVPEANLDIVSQGGTARIGLKSNGSPQVGFKLSVDTLGFFLNDDSDDAVPFAIDSGAPTGSIYVVSNGNVGLGTVTPQEKLHIRTTAPDTDAFALFEAAGSGSDSAFRIRQNGLIPTTWEFRNQQTSGRLNVGIAGGNTPFKIDNTAANNLLRLGRNGRPDEVVVTGTLVVNNTDMNVPDYVFEPGYDLPTLAEIDAFIADNGHLPGVPSAAEVAGSGLDMTRMQMAQLEKIEELTLHTISQENRIAAQEDRIAAQEDRIAEQQEEIASYRETLAVLARRLDRIEAGQ</sequence>
<keyword evidence="3" id="KW-1185">Reference proteome</keyword>
<evidence type="ECO:0008006" key="4">
    <source>
        <dbReference type="Google" id="ProtNLM"/>
    </source>
</evidence>
<keyword evidence="1" id="KW-0175">Coiled coil</keyword>
<dbReference type="Proteomes" id="UP000181897">
    <property type="component" value="Chromosome"/>
</dbReference>
<proteinExistence type="predicted"/>
<organism evidence="2 3">
    <name type="scientific">Sulfitobacter alexandrii</name>
    <dbReference type="NCBI Taxonomy" id="1917485"/>
    <lineage>
        <taxon>Bacteria</taxon>
        <taxon>Pseudomonadati</taxon>
        <taxon>Pseudomonadota</taxon>
        <taxon>Alphaproteobacteria</taxon>
        <taxon>Rhodobacterales</taxon>
        <taxon>Roseobacteraceae</taxon>
        <taxon>Sulfitobacter</taxon>
    </lineage>
</organism>
<reference evidence="2 3" key="1">
    <citation type="submission" date="2016-11" db="EMBL/GenBank/DDBJ databases">
        <title>Complete genome sequence of Sulfitobacter sp. AM1-D1, a toxic bacteria associated with marine dinoflagellate Alexandrium minutum in East China Sea.</title>
        <authorList>
            <person name="Yang Q."/>
            <person name="Zhang X."/>
            <person name="Tian X."/>
        </authorList>
    </citation>
    <scope>NUCLEOTIDE SEQUENCE [LARGE SCALE GENOMIC DNA]</scope>
    <source>
        <strain evidence="2 3">AM1-D1</strain>
    </source>
</reference>
<evidence type="ECO:0000256" key="1">
    <source>
        <dbReference type="SAM" id="Coils"/>
    </source>
</evidence>
<dbReference type="KEGG" id="suam:BOO69_04760"/>
<name>A0A1J0WF39_9RHOB</name>
<evidence type="ECO:0000313" key="3">
    <source>
        <dbReference type="Proteomes" id="UP000181897"/>
    </source>
</evidence>
<dbReference type="STRING" id="1917485.BOO69_04760"/>
<feature type="coiled-coil region" evidence="1">
    <location>
        <begin position="361"/>
        <end position="395"/>
    </location>
</feature>
<accession>A0A1J0WF39</accession>
<gene>
    <name evidence="2" type="ORF">BOO69_04760</name>
</gene>